<dbReference type="Pfam" id="PF16043">
    <property type="entry name" value="DUF4795"/>
    <property type="match status" value="1"/>
</dbReference>
<feature type="domain" description="DUF4795" evidence="3">
    <location>
        <begin position="539"/>
        <end position="738"/>
    </location>
</feature>
<dbReference type="InterPro" id="IPR032013">
    <property type="entry name" value="DUF4795"/>
</dbReference>
<feature type="compositionally biased region" description="Basic and acidic residues" evidence="2">
    <location>
        <begin position="918"/>
        <end position="932"/>
    </location>
</feature>
<protein>
    <submittedName>
        <fullName evidence="5">Uncharacterized protein LOC124293023</fullName>
    </submittedName>
</protein>
<keyword evidence="1" id="KW-0175">Coiled coil</keyword>
<sequence length="964" mass="104749">MAAKTAKPTSTAKTVGGNVGGQNAGTASLQFSLPQMLDLALGTPEVGTVNLNILHNFLHVLLHQVNLRTTKVEYRGEDAARLQVSISDEEESPSDFNPVLAFLCPQNVVTNARTGPSLHLHEYNIIESSGRVKQRIHSTEDVTVKVDVYTEESKTPGTKGTKSAKSAASAPASARGKGVKEQGFDLYEKGAVRQYSNIRKLFENAHDFYYPGKKHLYSIIVSASEASLESRPSVVGNGAKKTKGMKQQVGGGSQSEAHSVIFVEPVVDGAMPTALGFKQLEDTIHKLQADFRALEELATTPEMIERLKTNSTDPVTDMWHVINITKRLDAAEQGIDKITTMVQDLIKSDKVITLGGNGGGNTGVNAAGSEGGNENVAPQLLDIDKRLTDLENQLSVSGSSNTVEKPAHPTTSVDGDVSSEITTLKTEMAQLRKDLLDLIGKIGNADLTPAAKKGASVVESGLEGKNAGEIVTKSEPGVSDAGTTLEGNSKILEQIQNMEVMFGNATQDLVQRVQDLEKDVGCLIEKANSAPMAGVTSDGSQNLGDLINKIQTIQSDMESINQTANRLLDDKETRETHTNALLEQIEFLKIIKADKEDLEGALANKADARAVNRKVSYDQFDAACDDLARGLEEAVTKLTQQEGIWQKALDEVQQEIEGKLDKIEISPLKEFVNNKLKTLQEKLKTLSDLKHESEAAGTKKLLRDVQCLSCDKNVVMKMQEGAVFHAEPMPCTRSMKPYLTYELDQVRKQQRRLPHGRNMIQFEAAMQEEARKVRPPREDSLAKSPRDHLCNRYCGGSHTVTTPQQRVMRMGHFLTQWGPEAIQLTEGVIRGTDGQMYRSRALPSTPEVCVPQEAGDQKQPEEVMPAPTPPPPPQEPRSTSVSSSRLGEVIIEESGSAEGKEDASEEGGDENDEEDATEAVHEGEHEEQHEEVAPVLEEPPAVVNAVDEVAAESQTATSEEEGAE</sequence>
<reference evidence="5" key="1">
    <citation type="submission" date="2025-08" db="UniProtKB">
        <authorList>
            <consortium name="RefSeq"/>
        </authorList>
    </citation>
    <scope>IDENTIFICATION</scope>
    <source>
        <tissue evidence="5">Thorax and Abdomen</tissue>
    </source>
</reference>
<feature type="compositionally biased region" description="Acidic residues" evidence="2">
    <location>
        <begin position="903"/>
        <end position="917"/>
    </location>
</feature>
<evidence type="ECO:0000313" key="4">
    <source>
        <dbReference type="Proteomes" id="UP000829291"/>
    </source>
</evidence>
<feature type="region of interest" description="Disordered" evidence="2">
    <location>
        <begin position="842"/>
        <end position="964"/>
    </location>
</feature>
<feature type="region of interest" description="Disordered" evidence="2">
    <location>
        <begin position="395"/>
        <end position="417"/>
    </location>
</feature>
<dbReference type="PANTHER" id="PTHR47080">
    <property type="entry name" value="CHROMOSOME 16 OPEN READING FRAME 96"/>
    <property type="match status" value="1"/>
</dbReference>
<proteinExistence type="predicted"/>
<feature type="compositionally biased region" description="Low complexity" evidence="2">
    <location>
        <begin position="933"/>
        <end position="957"/>
    </location>
</feature>
<feature type="coiled-coil region" evidence="1">
    <location>
        <begin position="669"/>
        <end position="696"/>
    </location>
</feature>
<feature type="region of interest" description="Disordered" evidence="2">
    <location>
        <begin position="152"/>
        <end position="176"/>
    </location>
</feature>
<feature type="compositionally biased region" description="Low complexity" evidence="2">
    <location>
        <begin position="157"/>
        <end position="176"/>
    </location>
</feature>
<evidence type="ECO:0000256" key="2">
    <source>
        <dbReference type="SAM" id="MobiDB-lite"/>
    </source>
</evidence>
<dbReference type="Proteomes" id="UP000829291">
    <property type="component" value="Chromosome 2"/>
</dbReference>
<evidence type="ECO:0000256" key="1">
    <source>
        <dbReference type="SAM" id="Coils"/>
    </source>
</evidence>
<gene>
    <name evidence="5" type="primary">LOC124293023</name>
</gene>
<dbReference type="GeneID" id="124293023"/>
<name>A0ABM3FIN7_NEOLC</name>
<evidence type="ECO:0000313" key="5">
    <source>
        <dbReference type="RefSeq" id="XP_046587875.1"/>
    </source>
</evidence>
<dbReference type="RefSeq" id="XP_046587875.1">
    <property type="nucleotide sequence ID" value="XM_046731919.1"/>
</dbReference>
<dbReference type="PANTHER" id="PTHR47080:SF1">
    <property type="entry name" value="CHROMOSOME 16 OPEN READING FRAME 96"/>
    <property type="match status" value="1"/>
</dbReference>
<organism evidence="4 5">
    <name type="scientific">Neodiprion lecontei</name>
    <name type="common">Redheaded pine sawfly</name>
    <dbReference type="NCBI Taxonomy" id="441921"/>
    <lineage>
        <taxon>Eukaryota</taxon>
        <taxon>Metazoa</taxon>
        <taxon>Ecdysozoa</taxon>
        <taxon>Arthropoda</taxon>
        <taxon>Hexapoda</taxon>
        <taxon>Insecta</taxon>
        <taxon>Pterygota</taxon>
        <taxon>Neoptera</taxon>
        <taxon>Endopterygota</taxon>
        <taxon>Hymenoptera</taxon>
        <taxon>Tenthredinoidea</taxon>
        <taxon>Diprionidae</taxon>
        <taxon>Diprioninae</taxon>
        <taxon>Neodiprion</taxon>
    </lineage>
</organism>
<accession>A0ABM3FIN7</accession>
<evidence type="ECO:0000259" key="3">
    <source>
        <dbReference type="Pfam" id="PF16043"/>
    </source>
</evidence>
<feature type="compositionally biased region" description="Pro residues" evidence="2">
    <location>
        <begin position="866"/>
        <end position="875"/>
    </location>
</feature>
<keyword evidence="4" id="KW-1185">Reference proteome</keyword>
<feature type="region of interest" description="Disordered" evidence="2">
    <location>
        <begin position="233"/>
        <end position="252"/>
    </location>
</feature>